<keyword evidence="1" id="KW-1133">Transmembrane helix</keyword>
<protein>
    <recommendedName>
        <fullName evidence="4">G-protein coupled receptors family 1 profile domain-containing protein</fullName>
    </recommendedName>
</protein>
<keyword evidence="3" id="KW-1185">Reference proteome</keyword>
<proteinExistence type="predicted"/>
<feature type="transmembrane region" description="Helical" evidence="1">
    <location>
        <begin position="255"/>
        <end position="275"/>
    </location>
</feature>
<evidence type="ECO:0000256" key="1">
    <source>
        <dbReference type="SAM" id="Phobius"/>
    </source>
</evidence>
<evidence type="ECO:0000313" key="3">
    <source>
        <dbReference type="Proteomes" id="UP000024635"/>
    </source>
</evidence>
<keyword evidence="1" id="KW-0812">Transmembrane</keyword>
<feature type="transmembrane region" description="Helical" evidence="1">
    <location>
        <begin position="103"/>
        <end position="122"/>
    </location>
</feature>
<feature type="transmembrane region" description="Helical" evidence="1">
    <location>
        <begin position="20"/>
        <end position="45"/>
    </location>
</feature>
<dbReference type="EMBL" id="JARK01001358">
    <property type="protein sequence ID" value="EYC20428.1"/>
    <property type="molecule type" value="Genomic_DNA"/>
</dbReference>
<evidence type="ECO:0000313" key="2">
    <source>
        <dbReference type="EMBL" id="EYC20428.1"/>
    </source>
</evidence>
<dbReference type="SUPFAM" id="SSF81321">
    <property type="entry name" value="Family A G protein-coupled receptor-like"/>
    <property type="match status" value="1"/>
</dbReference>
<feature type="transmembrane region" description="Helical" evidence="1">
    <location>
        <begin position="134"/>
        <end position="154"/>
    </location>
</feature>
<accession>A0A016V114</accession>
<reference evidence="3" key="1">
    <citation type="journal article" date="2015" name="Nat. Genet.">
        <title>The genome and transcriptome of the zoonotic hookworm Ancylostoma ceylanicum identify infection-specific gene families.</title>
        <authorList>
            <person name="Schwarz E.M."/>
            <person name="Hu Y."/>
            <person name="Antoshechkin I."/>
            <person name="Miller M.M."/>
            <person name="Sternberg P.W."/>
            <person name="Aroian R.V."/>
        </authorList>
    </citation>
    <scope>NUCLEOTIDE SEQUENCE</scope>
    <source>
        <strain evidence="3">HY135</strain>
    </source>
</reference>
<gene>
    <name evidence="2" type="primary">Acey_s0022.g618</name>
    <name evidence="2" type="ORF">Y032_0022g618</name>
</gene>
<sequence length="319" mass="36108">MNNTEQTVSSLFLLNPNVEHVIIGVIYVGLALPIIPVYVVFIYVLTTDHDLAANNMYKLTKQFSVVNFGQILLHIVVSFFIIFPHMERKYQVIVRTAACTLNSLWLAMYPIMSVLAISRILIMKEITSSDRSPLAMRAFGVIGWLYTISVWLWGCFTQNTTLSGVSIAYDLTKLGASVLAQMEWYLCVSTLVVSWGAYFVIALHMQATKRESRCLSWSREGKILLQATVLATFMLCIVIVSHYSDQWLRTDVSIAALHAAWILFPYSYPTLYMSLNLTICKKVFQSIGCPFCSYRKPTVTSNTVNKSSFLKFRSQSHKG</sequence>
<keyword evidence="1" id="KW-0472">Membrane</keyword>
<comment type="caution">
    <text evidence="2">The sequence shown here is derived from an EMBL/GenBank/DDBJ whole genome shotgun (WGS) entry which is preliminary data.</text>
</comment>
<dbReference type="Proteomes" id="UP000024635">
    <property type="component" value="Unassembled WGS sequence"/>
</dbReference>
<feature type="transmembrane region" description="Helical" evidence="1">
    <location>
        <begin position="223"/>
        <end position="243"/>
    </location>
</feature>
<dbReference type="AlphaFoldDB" id="A0A016V114"/>
<feature type="transmembrane region" description="Helical" evidence="1">
    <location>
        <begin position="182"/>
        <end position="203"/>
    </location>
</feature>
<dbReference type="OrthoDB" id="5833348at2759"/>
<feature type="transmembrane region" description="Helical" evidence="1">
    <location>
        <begin position="65"/>
        <end position="83"/>
    </location>
</feature>
<name>A0A016V114_9BILA</name>
<organism evidence="2 3">
    <name type="scientific">Ancylostoma ceylanicum</name>
    <dbReference type="NCBI Taxonomy" id="53326"/>
    <lineage>
        <taxon>Eukaryota</taxon>
        <taxon>Metazoa</taxon>
        <taxon>Ecdysozoa</taxon>
        <taxon>Nematoda</taxon>
        <taxon>Chromadorea</taxon>
        <taxon>Rhabditida</taxon>
        <taxon>Rhabditina</taxon>
        <taxon>Rhabditomorpha</taxon>
        <taxon>Strongyloidea</taxon>
        <taxon>Ancylostomatidae</taxon>
        <taxon>Ancylostomatinae</taxon>
        <taxon>Ancylostoma</taxon>
    </lineage>
</organism>
<evidence type="ECO:0008006" key="4">
    <source>
        <dbReference type="Google" id="ProtNLM"/>
    </source>
</evidence>